<protein>
    <submittedName>
        <fullName evidence="2">Rhodanese-related sulfurtransferase, RHOD superfamily protein</fullName>
    </submittedName>
</protein>
<dbReference type="CDD" id="cd00158">
    <property type="entry name" value="RHOD"/>
    <property type="match status" value="1"/>
</dbReference>
<proteinExistence type="predicted"/>
<name>N1WZB8_9FLAO</name>
<feature type="domain" description="Rhodanese" evidence="1">
    <location>
        <begin position="51"/>
        <end position="141"/>
    </location>
</feature>
<organism evidence="2 3">
    <name type="scientific">Psychroflexus gondwanensis ACAM 44</name>
    <dbReference type="NCBI Taxonomy" id="1189619"/>
    <lineage>
        <taxon>Bacteria</taxon>
        <taxon>Pseudomonadati</taxon>
        <taxon>Bacteroidota</taxon>
        <taxon>Flavobacteriia</taxon>
        <taxon>Flavobacteriales</taxon>
        <taxon>Flavobacteriaceae</taxon>
        <taxon>Psychroflexus</taxon>
    </lineage>
</organism>
<dbReference type="PANTHER" id="PTHR44542:SF14">
    <property type="entry name" value="PROTEIN HIGH ARSENIC CONTENT 1, MITOCHONDRIAL-RELATED"/>
    <property type="match status" value="1"/>
</dbReference>
<dbReference type="InterPro" id="IPR036873">
    <property type="entry name" value="Rhodanese-like_dom_sf"/>
</dbReference>
<dbReference type="PROSITE" id="PS50206">
    <property type="entry name" value="RHODANESE_3"/>
    <property type="match status" value="1"/>
</dbReference>
<keyword evidence="3" id="KW-1185">Reference proteome</keyword>
<dbReference type="eggNOG" id="COG0607">
    <property type="taxonomic scope" value="Bacteria"/>
</dbReference>
<dbReference type="SUPFAM" id="SSF52821">
    <property type="entry name" value="Rhodanese/Cell cycle control phosphatase"/>
    <property type="match status" value="1"/>
</dbReference>
<dbReference type="EMBL" id="APLF01000006">
    <property type="protein sequence ID" value="EMY81238.1"/>
    <property type="molecule type" value="Genomic_DNA"/>
</dbReference>
<evidence type="ECO:0000313" key="3">
    <source>
        <dbReference type="Proteomes" id="UP000012317"/>
    </source>
</evidence>
<gene>
    <name evidence="2" type="ORF">pgond44_07300</name>
</gene>
<comment type="caution">
    <text evidence="2">The sequence shown here is derived from an EMBL/GenBank/DDBJ whole genome shotgun (WGS) entry which is preliminary data.</text>
</comment>
<sequence length="168" mass="19481">MNYKIFILIGILGGVPFFGLSQNSIEEAIDKYNSNTVDYISVEELASLLKTNKNVKLLDAREPSEYAISHLQNAIFVGYDNFEMSSIQDQIQLQDTLVVYCSIGVRSEKIGEKLKKAGYKNIYNLYGGMFEWFNKGYQIYDHENKKTQKIHAYDRFWGKFLDRGQKVY</sequence>
<dbReference type="InterPro" id="IPR044684">
    <property type="entry name" value="STR17/STR18/HARC1-like"/>
</dbReference>
<dbReference type="GO" id="GO:0016740">
    <property type="term" value="F:transferase activity"/>
    <property type="evidence" value="ECO:0007669"/>
    <property type="project" value="UniProtKB-KW"/>
</dbReference>
<evidence type="ECO:0000259" key="1">
    <source>
        <dbReference type="PROSITE" id="PS50206"/>
    </source>
</evidence>
<dbReference type="STRING" id="1189619.pgond44_07300"/>
<dbReference type="RefSeq" id="WP_003439140.1">
    <property type="nucleotide sequence ID" value="NZ_APLF01000006.1"/>
</dbReference>
<dbReference type="NCBIfam" id="NF045521">
    <property type="entry name" value="rhoda_near_glyco"/>
    <property type="match status" value="1"/>
</dbReference>
<accession>N1WZB8</accession>
<dbReference type="Gene3D" id="3.40.250.10">
    <property type="entry name" value="Rhodanese-like domain"/>
    <property type="match status" value="1"/>
</dbReference>
<dbReference type="AlphaFoldDB" id="N1WZB8"/>
<dbReference type="SMART" id="SM00450">
    <property type="entry name" value="RHOD"/>
    <property type="match status" value="1"/>
</dbReference>
<reference evidence="2 3" key="1">
    <citation type="journal article" date="2014" name="Genome Biol. Evol.">
        <title>Extensive gene acquisition in the extremely psychrophilic bacterial species Psychroflexus torquis and the link to sea-ice ecosystem specialism.</title>
        <authorList>
            <person name="Feng S."/>
            <person name="Powell S.M."/>
            <person name="Wilson R."/>
            <person name="Bowman J.P."/>
        </authorList>
    </citation>
    <scope>NUCLEOTIDE SEQUENCE [LARGE SCALE GENOMIC DNA]</scope>
    <source>
        <strain evidence="2 3">ACAM 44</strain>
    </source>
</reference>
<dbReference type="InterPro" id="IPR001763">
    <property type="entry name" value="Rhodanese-like_dom"/>
</dbReference>
<evidence type="ECO:0000313" key="2">
    <source>
        <dbReference type="EMBL" id="EMY81238.1"/>
    </source>
</evidence>
<dbReference type="Proteomes" id="UP000012317">
    <property type="component" value="Unassembled WGS sequence"/>
</dbReference>
<dbReference type="Pfam" id="PF00581">
    <property type="entry name" value="Rhodanese"/>
    <property type="match status" value="1"/>
</dbReference>
<keyword evidence="2" id="KW-0808">Transferase</keyword>
<dbReference type="PANTHER" id="PTHR44542">
    <property type="entry name" value="THIOSULFATE SULFURTRANSFERASE 18"/>
    <property type="match status" value="1"/>
</dbReference>